<dbReference type="Gene3D" id="1.20.1440.60">
    <property type="entry name" value="23S rRNA-intervening sequence"/>
    <property type="match status" value="1"/>
</dbReference>
<dbReference type="PANTHER" id="PTHR38471:SF2">
    <property type="entry name" value="FOUR HELIX BUNDLE PROTEIN"/>
    <property type="match status" value="1"/>
</dbReference>
<protein>
    <submittedName>
        <fullName evidence="1">Four helix bundle protein</fullName>
    </submittedName>
</protein>
<dbReference type="EMBL" id="JAHVHU010000026">
    <property type="protein sequence ID" value="MBY5960222.1"/>
    <property type="molecule type" value="Genomic_DNA"/>
</dbReference>
<gene>
    <name evidence="1" type="ORF">KUV50_18865</name>
</gene>
<comment type="caution">
    <text evidence="1">The sequence shown here is derived from an EMBL/GenBank/DDBJ whole genome shotgun (WGS) entry which is preliminary data.</text>
</comment>
<dbReference type="RefSeq" id="WP_222581770.1">
    <property type="nucleotide sequence ID" value="NZ_JAHVHU010000026.1"/>
</dbReference>
<organism evidence="1 2">
    <name type="scientific">Membranihabitans marinus</name>
    <dbReference type="NCBI Taxonomy" id="1227546"/>
    <lineage>
        <taxon>Bacteria</taxon>
        <taxon>Pseudomonadati</taxon>
        <taxon>Bacteroidota</taxon>
        <taxon>Saprospiria</taxon>
        <taxon>Saprospirales</taxon>
        <taxon>Saprospiraceae</taxon>
        <taxon>Membranihabitans</taxon>
    </lineage>
</organism>
<dbReference type="PANTHER" id="PTHR38471">
    <property type="entry name" value="FOUR HELIX BUNDLE PROTEIN"/>
    <property type="match status" value="1"/>
</dbReference>
<dbReference type="Pfam" id="PF05635">
    <property type="entry name" value="23S_rRNA_IVP"/>
    <property type="match status" value="1"/>
</dbReference>
<evidence type="ECO:0000313" key="2">
    <source>
        <dbReference type="Proteomes" id="UP000753961"/>
    </source>
</evidence>
<sequence>MFDFEKLEVNDKIEQTNKILLNFLFSSNQIDKFISDQLKRACISVALNLAEGVGRMTPADKKHFFIMARGSVNECVALLKLILNQNWISKEEYQKLYDNFELISKMLLGMIRSTGRKKVEKK</sequence>
<accession>A0A953L8V6</accession>
<evidence type="ECO:0000313" key="1">
    <source>
        <dbReference type="EMBL" id="MBY5960222.1"/>
    </source>
</evidence>
<name>A0A953L8V6_9BACT</name>
<dbReference type="InterPro" id="IPR036583">
    <property type="entry name" value="23S_rRNA_IVS_sf"/>
</dbReference>
<dbReference type="AlphaFoldDB" id="A0A953L8V6"/>
<dbReference type="NCBIfam" id="TIGR02436">
    <property type="entry name" value="four helix bundle protein"/>
    <property type="match status" value="1"/>
</dbReference>
<keyword evidence="2" id="KW-1185">Reference proteome</keyword>
<dbReference type="CDD" id="cd16377">
    <property type="entry name" value="23S_rRNA_IVP_like"/>
    <property type="match status" value="1"/>
</dbReference>
<reference evidence="1" key="1">
    <citation type="submission" date="2021-06" db="EMBL/GenBank/DDBJ databases">
        <title>44 bacteria genomes isolated from Dapeng, Shenzhen.</title>
        <authorList>
            <person name="Zheng W."/>
            <person name="Yu S."/>
            <person name="Huang Y."/>
        </authorList>
    </citation>
    <scope>NUCLEOTIDE SEQUENCE</scope>
    <source>
        <strain evidence="1">DP5N28-2</strain>
    </source>
</reference>
<dbReference type="Proteomes" id="UP000753961">
    <property type="component" value="Unassembled WGS sequence"/>
</dbReference>
<dbReference type="InterPro" id="IPR012657">
    <property type="entry name" value="23S_rRNA-intervening_sequence"/>
</dbReference>
<proteinExistence type="predicted"/>
<dbReference type="SUPFAM" id="SSF158446">
    <property type="entry name" value="IVS-encoded protein-like"/>
    <property type="match status" value="1"/>
</dbReference>